<dbReference type="Gene3D" id="1.20.120.530">
    <property type="entry name" value="GntR ligand-binding domain-like"/>
    <property type="match status" value="1"/>
</dbReference>
<dbReference type="SUPFAM" id="SSF46785">
    <property type="entry name" value="Winged helix' DNA-binding domain"/>
    <property type="match status" value="1"/>
</dbReference>
<reference evidence="5 6" key="1">
    <citation type="submission" date="2019-10" db="EMBL/GenBank/DDBJ databases">
        <title>Characterization of a new Citrobacter species.</title>
        <authorList>
            <person name="Goncalves Ribeiro T."/>
            <person name="Izdebski R."/>
            <person name="Urbanowicz P."/>
            <person name="Carmeli Y."/>
            <person name="Gniadkowski M."/>
            <person name="Peixe L."/>
        </authorList>
    </citation>
    <scope>NUCLEOTIDE SEQUENCE [LARGE SCALE GENOMIC DNA]</scope>
    <source>
        <strain evidence="5 6">NMI7905_11</strain>
    </source>
</reference>
<dbReference type="RefSeq" id="WP_152404620.1">
    <property type="nucleotide sequence ID" value="NZ_JBGUBF010000001.1"/>
</dbReference>
<feature type="domain" description="HTH gntR-type" evidence="4">
    <location>
        <begin position="10"/>
        <end position="77"/>
    </location>
</feature>
<dbReference type="PROSITE" id="PS50949">
    <property type="entry name" value="HTH_GNTR"/>
    <property type="match status" value="1"/>
</dbReference>
<gene>
    <name evidence="5" type="ORF">GBB84_06405</name>
</gene>
<evidence type="ECO:0000313" key="6">
    <source>
        <dbReference type="Proteomes" id="UP000475079"/>
    </source>
</evidence>
<comment type="caution">
    <text evidence="5">The sequence shown here is derived from an EMBL/GenBank/DDBJ whole genome shotgun (WGS) entry which is preliminary data.</text>
</comment>
<dbReference type="InterPro" id="IPR008920">
    <property type="entry name" value="TF_FadR/GntR_C"/>
</dbReference>
<keyword evidence="1" id="KW-0805">Transcription regulation</keyword>
<accession>A0A6L5E733</accession>
<keyword evidence="2" id="KW-0238">DNA-binding</keyword>
<evidence type="ECO:0000313" key="5">
    <source>
        <dbReference type="EMBL" id="MPQ50543.1"/>
    </source>
</evidence>
<dbReference type="InterPro" id="IPR011711">
    <property type="entry name" value="GntR_C"/>
</dbReference>
<sequence length="221" mass="24839">MPGMEKTQHLSLTTQVERGLKDKLSIGALRPGARLITKNIAQELGISITPVREALLRLVSSSALAIAPAQAFMVPDITMTRFSEIVHIRCELEGMAVMAATGEATPERMGILHALLADYQQAHESGTIEDRLLANRALRFKIYQFANMPTLVEMIEQLWVRMGPSLHFLYDMAKQEAYQHNVGHYQELLRVMATGNKDASRHCLIDLIHKNVVVIKQQYSY</sequence>
<dbReference type="PANTHER" id="PTHR43537">
    <property type="entry name" value="TRANSCRIPTIONAL REGULATOR, GNTR FAMILY"/>
    <property type="match status" value="1"/>
</dbReference>
<protein>
    <submittedName>
        <fullName evidence="5">GntR family transcriptional regulator</fullName>
    </submittedName>
</protein>
<dbReference type="SMART" id="SM00345">
    <property type="entry name" value="HTH_GNTR"/>
    <property type="match status" value="1"/>
</dbReference>
<name>A0A6L5E733_9ENTR</name>
<keyword evidence="6" id="KW-1185">Reference proteome</keyword>
<dbReference type="GO" id="GO:0003700">
    <property type="term" value="F:DNA-binding transcription factor activity"/>
    <property type="evidence" value="ECO:0007669"/>
    <property type="project" value="InterPro"/>
</dbReference>
<dbReference type="Gene3D" id="1.10.10.10">
    <property type="entry name" value="Winged helix-like DNA-binding domain superfamily/Winged helix DNA-binding domain"/>
    <property type="match status" value="1"/>
</dbReference>
<dbReference type="InterPro" id="IPR036390">
    <property type="entry name" value="WH_DNA-bd_sf"/>
</dbReference>
<evidence type="ECO:0000259" key="4">
    <source>
        <dbReference type="PROSITE" id="PS50949"/>
    </source>
</evidence>
<dbReference type="Proteomes" id="UP000475079">
    <property type="component" value="Unassembled WGS sequence"/>
</dbReference>
<dbReference type="SMART" id="SM00895">
    <property type="entry name" value="FCD"/>
    <property type="match status" value="1"/>
</dbReference>
<dbReference type="PANTHER" id="PTHR43537:SF39">
    <property type="entry name" value="HTH-TYPE TRANSCRIPTIONAL REGULATOR MCBR"/>
    <property type="match status" value="1"/>
</dbReference>
<evidence type="ECO:0000256" key="2">
    <source>
        <dbReference type="ARBA" id="ARBA00023125"/>
    </source>
</evidence>
<dbReference type="GO" id="GO:0003677">
    <property type="term" value="F:DNA binding"/>
    <property type="evidence" value="ECO:0007669"/>
    <property type="project" value="UniProtKB-KW"/>
</dbReference>
<dbReference type="InterPro" id="IPR000524">
    <property type="entry name" value="Tscrpt_reg_HTH_GntR"/>
</dbReference>
<evidence type="ECO:0000256" key="1">
    <source>
        <dbReference type="ARBA" id="ARBA00023015"/>
    </source>
</evidence>
<evidence type="ECO:0000256" key="3">
    <source>
        <dbReference type="ARBA" id="ARBA00023163"/>
    </source>
</evidence>
<organism evidence="5 6">
    <name type="scientific">Citrobacter telavivensis</name>
    <dbReference type="NCBI Taxonomy" id="2653932"/>
    <lineage>
        <taxon>Bacteria</taxon>
        <taxon>Pseudomonadati</taxon>
        <taxon>Pseudomonadota</taxon>
        <taxon>Gammaproteobacteria</taxon>
        <taxon>Enterobacterales</taxon>
        <taxon>Enterobacteriaceae</taxon>
        <taxon>Citrobacter</taxon>
    </lineage>
</organism>
<keyword evidence="3" id="KW-0804">Transcription</keyword>
<dbReference type="InterPro" id="IPR036388">
    <property type="entry name" value="WH-like_DNA-bd_sf"/>
</dbReference>
<dbReference type="Pfam" id="PF07729">
    <property type="entry name" value="FCD"/>
    <property type="match status" value="1"/>
</dbReference>
<dbReference type="Pfam" id="PF00392">
    <property type="entry name" value="GntR"/>
    <property type="match status" value="1"/>
</dbReference>
<dbReference type="NCBIfam" id="NF008504">
    <property type="entry name" value="PRK11414.1"/>
    <property type="match status" value="1"/>
</dbReference>
<dbReference type="SUPFAM" id="SSF48008">
    <property type="entry name" value="GntR ligand-binding domain-like"/>
    <property type="match status" value="1"/>
</dbReference>
<dbReference type="AlphaFoldDB" id="A0A6L5E733"/>
<dbReference type="EMBL" id="WHIY01000003">
    <property type="protein sequence ID" value="MPQ50543.1"/>
    <property type="molecule type" value="Genomic_DNA"/>
</dbReference>
<proteinExistence type="predicted"/>